<dbReference type="RefSeq" id="WP_136447204.1">
    <property type="nucleotide sequence ID" value="NZ_SSXH01000078.1"/>
</dbReference>
<sequence>MTRRFTRTTEDFVCLVCGAAVRGDGYTDHCPSCLCSRHVDVHPGDRAAGCGGVMRPVAVETRTHDVILTHACERCGHRRRNRTAPADDRDALLAVAAAAAQAAVFSTTEVAFPEMGSPVGPDSAGGRPRRRARTGRGR</sequence>
<proteinExistence type="predicted"/>
<gene>
    <name evidence="3" type="ORF">E7Y31_05385</name>
</gene>
<dbReference type="Pfam" id="PF12647">
    <property type="entry name" value="RNHCP"/>
    <property type="match status" value="1"/>
</dbReference>
<reference evidence="3 4" key="1">
    <citation type="submission" date="2019-04" db="EMBL/GenBank/DDBJ databases">
        <title>Draft genome sequences for three unisolated Alnus-infective Frankia Sp+ strains, AgTrS, AiOr and AvVan, the first sequenced Frankia strains able to sporulate in-planta.</title>
        <authorList>
            <person name="Bethencourt L."/>
            <person name="Vautrin F."/>
            <person name="Taib N."/>
            <person name="Dubost A."/>
            <person name="Castro-Garcia L."/>
            <person name="Imbaud O."/>
            <person name="Abrouk D."/>
            <person name="Fournier P."/>
            <person name="Briolay J."/>
            <person name="Nguyen A."/>
            <person name="Normand P."/>
            <person name="Fernandez M.P."/>
            <person name="Brochier-Armanet C."/>
            <person name="Herrera-Belaroussi A."/>
        </authorList>
    </citation>
    <scope>NUCLEOTIDE SEQUENCE [LARGE SCALE GENOMIC DNA]</scope>
    <source>
        <strain evidence="3 4">AvVan</strain>
    </source>
</reference>
<accession>A0A4S5ESQ3</accession>
<dbReference type="EMBL" id="SSXH01000078">
    <property type="protein sequence ID" value="THJ75454.1"/>
    <property type="molecule type" value="Genomic_DNA"/>
</dbReference>
<dbReference type="InterPro" id="IPR024439">
    <property type="entry name" value="RNHCP"/>
</dbReference>
<evidence type="ECO:0000259" key="2">
    <source>
        <dbReference type="Pfam" id="PF12647"/>
    </source>
</evidence>
<dbReference type="Proteomes" id="UP000305282">
    <property type="component" value="Unassembled WGS sequence"/>
</dbReference>
<evidence type="ECO:0000313" key="4">
    <source>
        <dbReference type="Proteomes" id="UP000305282"/>
    </source>
</evidence>
<dbReference type="AlphaFoldDB" id="A0A4S5ESQ3"/>
<feature type="compositionally biased region" description="Basic residues" evidence="1">
    <location>
        <begin position="127"/>
        <end position="138"/>
    </location>
</feature>
<name>A0A4S5ESQ3_9ACTN</name>
<evidence type="ECO:0000313" key="3">
    <source>
        <dbReference type="EMBL" id="THJ75454.1"/>
    </source>
</evidence>
<keyword evidence="4" id="KW-1185">Reference proteome</keyword>
<evidence type="ECO:0000256" key="1">
    <source>
        <dbReference type="SAM" id="MobiDB-lite"/>
    </source>
</evidence>
<organism evidence="3 4">
    <name type="scientific">Candidatus Frankia alpina</name>
    <dbReference type="NCBI Taxonomy" id="2699483"/>
    <lineage>
        <taxon>Bacteria</taxon>
        <taxon>Bacillati</taxon>
        <taxon>Actinomycetota</taxon>
        <taxon>Actinomycetes</taxon>
        <taxon>Frankiales</taxon>
        <taxon>Frankiaceae</taxon>
        <taxon>Frankia</taxon>
    </lineage>
</organism>
<comment type="caution">
    <text evidence="3">The sequence shown here is derived from an EMBL/GenBank/DDBJ whole genome shotgun (WGS) entry which is preliminary data.</text>
</comment>
<feature type="region of interest" description="Disordered" evidence="1">
    <location>
        <begin position="110"/>
        <end position="138"/>
    </location>
</feature>
<feature type="domain" description="RNHCP" evidence="2">
    <location>
        <begin position="10"/>
        <end position="93"/>
    </location>
</feature>
<protein>
    <submittedName>
        <fullName evidence="3">RNHCP domain-containing protein</fullName>
    </submittedName>
</protein>
<dbReference type="OrthoDB" id="9809485at2"/>